<accession>W2RWJ1</accession>
<keyword evidence="2" id="KW-0539">Nucleus</keyword>
<dbReference type="HOGENOM" id="CLU_023536_1_0_1"/>
<feature type="domain" description="WHIM1" evidence="4">
    <location>
        <begin position="147"/>
        <end position="189"/>
    </location>
</feature>
<dbReference type="Pfam" id="PF15612">
    <property type="entry name" value="WHIM1"/>
    <property type="match status" value="1"/>
</dbReference>
<gene>
    <name evidence="5" type="ORF">HMPREF1541_04969</name>
</gene>
<evidence type="ECO:0000256" key="2">
    <source>
        <dbReference type="ARBA" id="ARBA00023242"/>
    </source>
</evidence>
<feature type="compositionally biased region" description="Low complexity" evidence="3">
    <location>
        <begin position="646"/>
        <end position="662"/>
    </location>
</feature>
<feature type="compositionally biased region" description="Basic and acidic residues" evidence="3">
    <location>
        <begin position="39"/>
        <end position="49"/>
    </location>
</feature>
<evidence type="ECO:0000313" key="5">
    <source>
        <dbReference type="EMBL" id="ETN40690.1"/>
    </source>
</evidence>
<reference evidence="5 6" key="1">
    <citation type="submission" date="2013-03" db="EMBL/GenBank/DDBJ databases">
        <title>The Genome Sequence of Phialophora europaea CBS 101466.</title>
        <authorList>
            <consortium name="The Broad Institute Genomics Platform"/>
            <person name="Cuomo C."/>
            <person name="de Hoog S."/>
            <person name="Gorbushina A."/>
            <person name="Walker B."/>
            <person name="Young S.K."/>
            <person name="Zeng Q."/>
            <person name="Gargeya S."/>
            <person name="Fitzgerald M."/>
            <person name="Haas B."/>
            <person name="Abouelleil A."/>
            <person name="Allen A.W."/>
            <person name="Alvarado L."/>
            <person name="Arachchi H.M."/>
            <person name="Berlin A.M."/>
            <person name="Chapman S.B."/>
            <person name="Gainer-Dewar J."/>
            <person name="Goldberg J."/>
            <person name="Griggs A."/>
            <person name="Gujja S."/>
            <person name="Hansen M."/>
            <person name="Howarth C."/>
            <person name="Imamovic A."/>
            <person name="Ireland A."/>
            <person name="Larimer J."/>
            <person name="McCowan C."/>
            <person name="Murphy C."/>
            <person name="Pearson M."/>
            <person name="Poon T.W."/>
            <person name="Priest M."/>
            <person name="Roberts A."/>
            <person name="Saif S."/>
            <person name="Shea T."/>
            <person name="Sisk P."/>
            <person name="Sykes S."/>
            <person name="Wortman J."/>
            <person name="Nusbaum C."/>
            <person name="Birren B."/>
        </authorList>
    </citation>
    <scope>NUCLEOTIDE SEQUENCE [LARGE SCALE GENOMIC DNA]</scope>
    <source>
        <strain evidence="5 6">CBS 101466</strain>
    </source>
</reference>
<dbReference type="AlphaFoldDB" id="W2RWJ1"/>
<feature type="compositionally biased region" description="Low complexity" evidence="3">
    <location>
        <begin position="1"/>
        <end position="14"/>
    </location>
</feature>
<comment type="subcellular location">
    <subcellularLocation>
        <location evidence="1">Nucleus</location>
    </subcellularLocation>
</comment>
<feature type="region of interest" description="Disordered" evidence="3">
    <location>
        <begin position="285"/>
        <end position="306"/>
    </location>
</feature>
<dbReference type="GeneID" id="19972308"/>
<evidence type="ECO:0000259" key="4">
    <source>
        <dbReference type="Pfam" id="PF15612"/>
    </source>
</evidence>
<feature type="compositionally biased region" description="Polar residues" evidence="3">
    <location>
        <begin position="572"/>
        <end position="590"/>
    </location>
</feature>
<proteinExistence type="predicted"/>
<dbReference type="GO" id="GO:0005634">
    <property type="term" value="C:nucleus"/>
    <property type="evidence" value="ECO:0007669"/>
    <property type="project" value="UniProtKB-SubCell"/>
</dbReference>
<dbReference type="PANTHER" id="PTHR42107">
    <property type="entry name" value="YALI0D24453P"/>
    <property type="match status" value="1"/>
</dbReference>
<feature type="compositionally biased region" description="Pro residues" evidence="3">
    <location>
        <begin position="603"/>
        <end position="612"/>
    </location>
</feature>
<organism evidence="5 6">
    <name type="scientific">Cyphellophora europaea (strain CBS 101466)</name>
    <name type="common">Phialophora europaea</name>
    <dbReference type="NCBI Taxonomy" id="1220924"/>
    <lineage>
        <taxon>Eukaryota</taxon>
        <taxon>Fungi</taxon>
        <taxon>Dikarya</taxon>
        <taxon>Ascomycota</taxon>
        <taxon>Pezizomycotina</taxon>
        <taxon>Eurotiomycetes</taxon>
        <taxon>Chaetothyriomycetidae</taxon>
        <taxon>Chaetothyriales</taxon>
        <taxon>Cyphellophoraceae</taxon>
        <taxon>Cyphellophora</taxon>
    </lineage>
</organism>
<keyword evidence="6" id="KW-1185">Reference proteome</keyword>
<dbReference type="VEuPathDB" id="FungiDB:HMPREF1541_04969"/>
<dbReference type="EMBL" id="KB822720">
    <property type="protein sequence ID" value="ETN40690.1"/>
    <property type="molecule type" value="Genomic_DNA"/>
</dbReference>
<evidence type="ECO:0000313" key="6">
    <source>
        <dbReference type="Proteomes" id="UP000030752"/>
    </source>
</evidence>
<dbReference type="eggNOG" id="ENOG502QSZU">
    <property type="taxonomic scope" value="Eukaryota"/>
</dbReference>
<feature type="compositionally biased region" description="Acidic residues" evidence="3">
    <location>
        <begin position="431"/>
        <end position="479"/>
    </location>
</feature>
<dbReference type="PANTHER" id="PTHR42107:SF1">
    <property type="entry name" value="WHIM1 DOMAIN-CONTAINING PROTEIN"/>
    <property type="match status" value="1"/>
</dbReference>
<dbReference type="InParanoid" id="W2RWJ1"/>
<dbReference type="InterPro" id="IPR028942">
    <property type="entry name" value="WHIM1_dom"/>
</dbReference>
<dbReference type="OrthoDB" id="349045at2759"/>
<sequence>MADSDSSSLSSAPSTDDEAMELKMSKPTGLDRYFKPAPKTKETTPEPPRRAPSPPHEYTLIDNETIAFLVMFRSRFGDAFPKSLPHYGPQDIERGVAGELPDESVEKYLCALLGLVLNRKKDVERGHYNRALEDAISTNKAQWPAVWKEENPLRGNKSFHNMTAEERLNLLRALVLWSLNQSEGVQAILKESYKQTRRDDDKNQPRSVQPWFTDSYRRRFWLIEGQEDSHFRVYRENDGKTSKTNTWFSVAGSIEDVASLADKFAEEGTSNARMNADKLRAAIPRFEQGDEKRKRRDYRQQRKAAWARPAPGFSLYEGRTRGKRARYTFDEEDEFISDGTRRSTRNASPIDAGPVVTASGRQVKSRVGGMYGESLSADQRKEHDYNSGIGEPEGEESEDGMPASAPTGRPHRAARPAQRSNKVPERTTNGDDMDTDSDEQQSEGEEWSGDEDEVDDEESEGEMSGDDDIGEDEVSVDEGDMQKSLVVQLRYRPRKTPVPPSSRARTPLGTTSNVGVEMPMVNGFGGQETRAEGPSIAENEQVREQSVQIPADPQQHLEQLPAQELALDPQANDEQNTSGMRQTQSTSIPGHQSEGARVNGLPQPQPQQPRPFQPSELTSDTTRPHAPATGLPDLLTSTPKAVSDAPQHQQQYQPQPHAMDVS</sequence>
<feature type="region of interest" description="Disordered" evidence="3">
    <location>
        <begin position="337"/>
        <end position="662"/>
    </location>
</feature>
<evidence type="ECO:0000256" key="1">
    <source>
        <dbReference type="ARBA" id="ARBA00004123"/>
    </source>
</evidence>
<evidence type="ECO:0000256" key="3">
    <source>
        <dbReference type="SAM" id="MobiDB-lite"/>
    </source>
</evidence>
<feature type="region of interest" description="Disordered" evidence="3">
    <location>
        <begin position="1"/>
        <end position="57"/>
    </location>
</feature>
<dbReference type="Proteomes" id="UP000030752">
    <property type="component" value="Unassembled WGS sequence"/>
</dbReference>
<dbReference type="RefSeq" id="XP_008717533.1">
    <property type="nucleotide sequence ID" value="XM_008719311.1"/>
</dbReference>
<dbReference type="STRING" id="1220924.W2RWJ1"/>
<name>W2RWJ1_CYPE1</name>
<protein>
    <recommendedName>
        <fullName evidence="4">WHIM1 domain-containing protein</fullName>
    </recommendedName>
</protein>